<dbReference type="GO" id="GO:0016226">
    <property type="term" value="P:iron-sulfur cluster assembly"/>
    <property type="evidence" value="ECO:0007669"/>
    <property type="project" value="TreeGrafter"/>
</dbReference>
<dbReference type="InterPro" id="IPR002634">
    <property type="entry name" value="BolA"/>
</dbReference>
<dbReference type="Proteomes" id="UP000442533">
    <property type="component" value="Unassembled WGS sequence"/>
</dbReference>
<dbReference type="EMBL" id="WMIF01000001">
    <property type="protein sequence ID" value="MTH33206.1"/>
    <property type="molecule type" value="Genomic_DNA"/>
</dbReference>
<comment type="similarity">
    <text evidence="1">Belongs to the BolA/IbaG family.</text>
</comment>
<dbReference type="RefSeq" id="WP_155062762.1">
    <property type="nucleotide sequence ID" value="NZ_WMIF01000001.1"/>
</dbReference>
<evidence type="ECO:0000256" key="1">
    <source>
        <dbReference type="RuleBase" id="RU003860"/>
    </source>
</evidence>
<comment type="caution">
    <text evidence="2">The sequence shown here is derived from an EMBL/GenBank/DDBJ whole genome shotgun (WGS) entry which is preliminary data.</text>
</comment>
<dbReference type="PANTHER" id="PTHR46230:SF7">
    <property type="entry name" value="BOLA-LIKE PROTEIN 1"/>
    <property type="match status" value="1"/>
</dbReference>
<name>A0A844GWY7_9RHOB</name>
<dbReference type="Gene3D" id="3.30.300.90">
    <property type="entry name" value="BolA-like"/>
    <property type="match status" value="1"/>
</dbReference>
<evidence type="ECO:0000313" key="2">
    <source>
        <dbReference type="EMBL" id="MTH33206.1"/>
    </source>
</evidence>
<organism evidence="2 3">
    <name type="scientific">Paracoccus limosus</name>
    <dbReference type="NCBI Taxonomy" id="913252"/>
    <lineage>
        <taxon>Bacteria</taxon>
        <taxon>Pseudomonadati</taxon>
        <taxon>Pseudomonadota</taxon>
        <taxon>Alphaproteobacteria</taxon>
        <taxon>Rhodobacterales</taxon>
        <taxon>Paracoccaceae</taxon>
        <taxon>Paracoccus</taxon>
    </lineage>
</organism>
<dbReference type="PANTHER" id="PTHR46230">
    <property type="match status" value="1"/>
</dbReference>
<evidence type="ECO:0000313" key="3">
    <source>
        <dbReference type="Proteomes" id="UP000442533"/>
    </source>
</evidence>
<dbReference type="SUPFAM" id="SSF82657">
    <property type="entry name" value="BolA-like"/>
    <property type="match status" value="1"/>
</dbReference>
<dbReference type="InterPro" id="IPR036065">
    <property type="entry name" value="BolA-like_sf"/>
</dbReference>
<gene>
    <name evidence="2" type="ORF">GL279_01185</name>
</gene>
<dbReference type="AlphaFoldDB" id="A0A844GWY7"/>
<protein>
    <submittedName>
        <fullName evidence="2">BolA/IbaG family iron-sulfur metabolism protein</fullName>
    </submittedName>
</protein>
<reference evidence="2 3" key="1">
    <citation type="submission" date="2019-11" db="EMBL/GenBank/DDBJ databases">
        <authorList>
            <person name="Dong K."/>
        </authorList>
    </citation>
    <scope>NUCLEOTIDE SEQUENCE [LARGE SCALE GENOMIC DNA]</scope>
    <source>
        <strain evidence="2 3">JCM 17370</strain>
    </source>
</reference>
<proteinExistence type="inferred from homology"/>
<accession>A0A844GWY7</accession>
<dbReference type="Pfam" id="PF01722">
    <property type="entry name" value="BolA"/>
    <property type="match status" value="1"/>
</dbReference>
<dbReference type="PIRSF" id="PIRSF003113">
    <property type="entry name" value="BolA"/>
    <property type="match status" value="1"/>
</dbReference>
<dbReference type="OrthoDB" id="9811118at2"/>
<keyword evidence="3" id="KW-1185">Reference proteome</keyword>
<sequence length="83" mass="9228">MIIDEMRERLAVLAPSRLEIWDESDQHRGHGGWREGGETHFRIRIASPALAGLGHVARHRAIHKALGDIVPRIHALALEIAGD</sequence>